<dbReference type="SMART" id="SM00465">
    <property type="entry name" value="GIYc"/>
    <property type="match status" value="1"/>
</dbReference>
<dbReference type="OrthoDB" id="17296at2157"/>
<accession>A0A2A2HAF6</accession>
<dbReference type="Proteomes" id="UP000217784">
    <property type="component" value="Unassembled WGS sequence"/>
</dbReference>
<reference evidence="2 3" key="1">
    <citation type="journal article" date="2017" name="BMC Genomics">
        <title>Genomic analysis of methanogenic archaea reveals a shift towards energy conservation.</title>
        <authorList>
            <person name="Gilmore S.P."/>
            <person name="Henske J.K."/>
            <person name="Sexton J.A."/>
            <person name="Solomon K.V."/>
            <person name="Seppala S."/>
            <person name="Yoo J.I."/>
            <person name="Huyett L.M."/>
            <person name="Pressman A."/>
            <person name="Cogan J.Z."/>
            <person name="Kivenson V."/>
            <person name="Peng X."/>
            <person name="Tan Y."/>
            <person name="Valentine D.L."/>
            <person name="O'Malley M.A."/>
        </authorList>
    </citation>
    <scope>NUCLEOTIDE SEQUENCE [LARGE SCALE GENOMIC DNA]</scope>
    <source>
        <strain evidence="2 3">M.o.H.</strain>
    </source>
</reference>
<keyword evidence="2" id="KW-0255">Endonuclease</keyword>
<dbReference type="RefSeq" id="WP_069582609.1">
    <property type="nucleotide sequence ID" value="NZ_LMVM01000001.1"/>
</dbReference>
<comment type="caution">
    <text evidence="2">The sequence shown here is derived from an EMBL/GenBank/DDBJ whole genome shotgun (WGS) entry which is preliminary data.</text>
</comment>
<dbReference type="AlphaFoldDB" id="A0A2A2HAF6"/>
<keyword evidence="2" id="KW-0378">Hydrolase</keyword>
<evidence type="ECO:0000313" key="2">
    <source>
        <dbReference type="EMBL" id="PAV06368.1"/>
    </source>
</evidence>
<dbReference type="CDD" id="cd10441">
    <property type="entry name" value="GIY-YIG_COG1833"/>
    <property type="match status" value="1"/>
</dbReference>
<dbReference type="PANTHER" id="PTHR37460:SF1">
    <property type="entry name" value="ENDONUCLEASE III"/>
    <property type="match status" value="1"/>
</dbReference>
<dbReference type="InterPro" id="IPR000305">
    <property type="entry name" value="GIY-YIG_endonuc"/>
</dbReference>
<sequence>MATYCLIIQLSQDSTIKVGKLGEMDFKKGYYVYVGSALNSIDSRVRRHLSKEKKLFWHIDYLLNSPNSDVKEVILERSPEKWECDVAMEISKKGTSTDKFGCSDCKCSSHLFYFEKKKAAENACLYSFKKLKLAFETIEN</sequence>
<feature type="domain" description="GIY-YIG" evidence="1">
    <location>
        <begin position="18"/>
        <end position="115"/>
    </location>
</feature>
<gene>
    <name evidence="2" type="ORF">ASJ80_16240</name>
</gene>
<dbReference type="EMBL" id="LMVM01000001">
    <property type="protein sequence ID" value="PAV06368.1"/>
    <property type="molecule type" value="Genomic_DNA"/>
</dbReference>
<proteinExistence type="predicted"/>
<dbReference type="GO" id="GO:0004519">
    <property type="term" value="F:endonuclease activity"/>
    <property type="evidence" value="ECO:0007669"/>
    <property type="project" value="UniProtKB-KW"/>
</dbReference>
<dbReference type="Pfam" id="PF01986">
    <property type="entry name" value="DUF123"/>
    <property type="match status" value="1"/>
</dbReference>
<name>A0A2A2HAF6_METBR</name>
<evidence type="ECO:0000313" key="3">
    <source>
        <dbReference type="Proteomes" id="UP000217784"/>
    </source>
</evidence>
<keyword evidence="3" id="KW-1185">Reference proteome</keyword>
<dbReference type="PANTHER" id="PTHR37460">
    <property type="entry name" value="ENDONUCLEASE III"/>
    <property type="match status" value="1"/>
</dbReference>
<keyword evidence="2" id="KW-0540">Nuclease</keyword>
<dbReference type="InterPro" id="IPR002837">
    <property type="entry name" value="DUF123"/>
</dbReference>
<organism evidence="2 3">
    <name type="scientific">Methanobacterium bryantii</name>
    <dbReference type="NCBI Taxonomy" id="2161"/>
    <lineage>
        <taxon>Archaea</taxon>
        <taxon>Methanobacteriati</taxon>
        <taxon>Methanobacteriota</taxon>
        <taxon>Methanomada group</taxon>
        <taxon>Methanobacteria</taxon>
        <taxon>Methanobacteriales</taxon>
        <taxon>Methanobacteriaceae</taxon>
        <taxon>Methanobacterium</taxon>
    </lineage>
</organism>
<protein>
    <submittedName>
        <fullName evidence="2">Endonuclease</fullName>
    </submittedName>
</protein>
<evidence type="ECO:0000259" key="1">
    <source>
        <dbReference type="SMART" id="SM00465"/>
    </source>
</evidence>